<feature type="transmembrane region" description="Helical" evidence="8">
    <location>
        <begin position="12"/>
        <end position="31"/>
    </location>
</feature>
<keyword evidence="5" id="KW-1015">Disulfide bond</keyword>
<dbReference type="PANTHER" id="PTHR13802:SF52">
    <property type="entry name" value="MUCIN-4"/>
    <property type="match status" value="1"/>
</dbReference>
<dbReference type="SMART" id="SM00216">
    <property type="entry name" value="VWD"/>
    <property type="match status" value="1"/>
</dbReference>
<keyword evidence="14" id="KW-1185">Reference proteome</keyword>
<dbReference type="SUPFAM" id="SSF81296">
    <property type="entry name" value="E set domains"/>
    <property type="match status" value="1"/>
</dbReference>
<proteinExistence type="predicted"/>
<dbReference type="InterPro" id="IPR001846">
    <property type="entry name" value="VWF_type-D"/>
</dbReference>
<dbReference type="EMBL" id="MNPL01010123">
    <property type="protein sequence ID" value="OQR73326.1"/>
    <property type="molecule type" value="Genomic_DNA"/>
</dbReference>
<keyword evidence="2 8" id="KW-0812">Transmembrane</keyword>
<dbReference type="SMART" id="SM00723">
    <property type="entry name" value="AMOP"/>
    <property type="match status" value="1"/>
</dbReference>
<name>A0A1V9XIQ4_9ACAR</name>
<dbReference type="PROSITE" id="PS50923">
    <property type="entry name" value="SUSHI"/>
    <property type="match status" value="1"/>
</dbReference>
<evidence type="ECO:0000256" key="3">
    <source>
        <dbReference type="ARBA" id="ARBA00022989"/>
    </source>
</evidence>
<keyword evidence="4 8" id="KW-0472">Membrane</keyword>
<dbReference type="SMART" id="SM00032">
    <property type="entry name" value="CCP"/>
    <property type="match status" value="1"/>
</dbReference>
<dbReference type="InterPro" id="IPR013783">
    <property type="entry name" value="Ig-like_fold"/>
</dbReference>
<evidence type="ECO:0000259" key="10">
    <source>
        <dbReference type="PROSITE" id="PS50923"/>
    </source>
</evidence>
<dbReference type="PROSITE" id="PS51220">
    <property type="entry name" value="NIDO"/>
    <property type="match status" value="1"/>
</dbReference>
<dbReference type="Pfam" id="PF00084">
    <property type="entry name" value="Sushi"/>
    <property type="match status" value="1"/>
</dbReference>
<dbReference type="InParanoid" id="A0A1V9XIQ4"/>
<dbReference type="CDD" id="cd00033">
    <property type="entry name" value="CCP"/>
    <property type="match status" value="1"/>
</dbReference>
<feature type="domain" description="Sushi" evidence="10">
    <location>
        <begin position="1030"/>
        <end position="1088"/>
    </location>
</feature>
<dbReference type="InterPro" id="IPR003886">
    <property type="entry name" value="NIDO_dom"/>
</dbReference>
<protein>
    <submittedName>
        <fullName evidence="13">Extracellular domains-containing protein</fullName>
    </submittedName>
</protein>
<feature type="domain" description="AMOP" evidence="9">
    <location>
        <begin position="569"/>
        <end position="722"/>
    </location>
</feature>
<dbReference type="InterPro" id="IPR014756">
    <property type="entry name" value="Ig_E-set"/>
</dbReference>
<dbReference type="Pfam" id="PF23263">
    <property type="entry name" value="C8-3_MUC4"/>
    <property type="match status" value="1"/>
</dbReference>
<dbReference type="Pfam" id="PF00094">
    <property type="entry name" value="VWD"/>
    <property type="match status" value="1"/>
</dbReference>
<evidence type="ECO:0000256" key="5">
    <source>
        <dbReference type="ARBA" id="ARBA00023157"/>
    </source>
</evidence>
<evidence type="ECO:0000259" key="9">
    <source>
        <dbReference type="PROSITE" id="PS50856"/>
    </source>
</evidence>
<dbReference type="Gene3D" id="2.60.40.10">
    <property type="entry name" value="Immunoglobulins"/>
    <property type="match status" value="1"/>
</dbReference>
<dbReference type="PANTHER" id="PTHR13802">
    <property type="entry name" value="MUCIN 4-RELATED"/>
    <property type="match status" value="1"/>
</dbReference>
<dbReference type="InterPro" id="IPR051495">
    <property type="entry name" value="Epithelial_Barrier/Signaling"/>
</dbReference>
<sequence>MGRFGSALGPGLGSFLFTSSIMVSIIAFSLLRTPTGVSAQLSNNQNSGNFRESQQIYYPEIPNSYIGFRRMLMYPYNEGDRAPTDASKPEHEMSLTNRLPYFGFAYKYIKIHTNGFVHFGGGPKEYRLPLQFPLKPDDTVSEKDPAIIAAWLTYQVFDENIRESGLYARLVKIRKRSELVNCHSAIQDKNECWLQLRLHDDFNGGMIGSQGFAPTFALIVTWRNTTMPQTERRGQWQKTNTFQMVIASDEIRSYVMFNYEKIDWISSEDRKDGTNGLNPFIGFNAGNTTRAYEFFPYSQQPRVSQITEGGGEEMKGRYIFQINEEIYTGTCINWELDPHLIKQRPRLSFFPKYANMLGGTMINVTGPCFPERAKIECQFQDMSGGRFPAIYRDRHHASCYMPPVFYHGYVDLTVTVDGGDALFYGRFYIQPPQLANEDILIVDDADKQEKPRSMRLQWRVDKLSSIRDDTREIGIHLWGFADDKEYPSLTYITQLGTAGIQEREVNFDLSQFRNNNDRDKLNLQFGFISINLTNANLQNLDVDEKSPMIWSRPMPLSWYFWPQWEYQFGSYWKDAFCHDWFQHEREGDKFAITVWRCPCTLRQSELDRGRFAPDTLCNTYSRKCDPFYKTALQCVKSGRPSVGGSGQTCCYDPEGELILTADSMYGGKPQRYFSYGVLPYNQRSKVASLATWQADMMPFFTCCQWQSEKDDSNSCQKYKYFRTSQDCSAYQPPGFAAVFGDPHFLTFDGANYTFNGHGEFSLVRADNEKAKLNIQGRFESRRREHFSDVIVNGTYLSGVAARDNVSSTVEFHLRPLVARWQYQMYLIVDNEYIYFWDETMRTQNFKGVSIYQPTGYYNMSKIVAMFDSGAGVEASVINEQLVLHVFLPVEFVNITTGLLGSWDNSADNDLSPNQQGVGGISSQTDKEIYNEFGNKHRLNESASLFNHQLFGYNFGHYDDVHFQPFFATSRGIAAPSNATFRERDLEETCATSRACRFDYVVTGSKTYAATTKLVEASAQSIAAEVRRTEIRCQALDKPAHGLKSEIRNFVGKTVRFTCAQGYRLYGHEYRQCKETGLWSWGEDPSCKSIRAHTTAMVGITLGIIMPILLLLCCIYFCFCRRQRSHEEGESYFTKEAGEMKPFTEKPPQEEPSSAYQPPEQL</sequence>
<dbReference type="Pfam" id="PF03782">
    <property type="entry name" value="AMOP"/>
    <property type="match status" value="1"/>
</dbReference>
<dbReference type="GO" id="GO:0016020">
    <property type="term" value="C:membrane"/>
    <property type="evidence" value="ECO:0007669"/>
    <property type="project" value="UniProtKB-SubCell"/>
</dbReference>
<dbReference type="GO" id="GO:0007160">
    <property type="term" value="P:cell-matrix adhesion"/>
    <property type="evidence" value="ECO:0007669"/>
    <property type="project" value="InterPro"/>
</dbReference>
<organism evidence="13 14">
    <name type="scientific">Tropilaelaps mercedesae</name>
    <dbReference type="NCBI Taxonomy" id="418985"/>
    <lineage>
        <taxon>Eukaryota</taxon>
        <taxon>Metazoa</taxon>
        <taxon>Ecdysozoa</taxon>
        <taxon>Arthropoda</taxon>
        <taxon>Chelicerata</taxon>
        <taxon>Arachnida</taxon>
        <taxon>Acari</taxon>
        <taxon>Parasitiformes</taxon>
        <taxon>Mesostigmata</taxon>
        <taxon>Gamasina</taxon>
        <taxon>Dermanyssoidea</taxon>
        <taxon>Laelapidae</taxon>
        <taxon>Tropilaelaps</taxon>
    </lineage>
</organism>
<evidence type="ECO:0000256" key="7">
    <source>
        <dbReference type="SAM" id="MobiDB-lite"/>
    </source>
</evidence>
<evidence type="ECO:0000259" key="11">
    <source>
        <dbReference type="PROSITE" id="PS51220"/>
    </source>
</evidence>
<dbReference type="InterPro" id="IPR056619">
    <property type="entry name" value="C8-3_MUC4"/>
</dbReference>
<evidence type="ECO:0000313" key="14">
    <source>
        <dbReference type="Proteomes" id="UP000192247"/>
    </source>
</evidence>
<dbReference type="InterPro" id="IPR005533">
    <property type="entry name" value="AMOP_dom"/>
</dbReference>
<dbReference type="PROSITE" id="PS51233">
    <property type="entry name" value="VWFD"/>
    <property type="match status" value="1"/>
</dbReference>
<evidence type="ECO:0000256" key="2">
    <source>
        <dbReference type="ARBA" id="ARBA00022692"/>
    </source>
</evidence>
<feature type="domain" description="VWFD" evidence="12">
    <location>
        <begin position="734"/>
        <end position="944"/>
    </location>
</feature>
<comment type="caution">
    <text evidence="6">Lacks conserved residue(s) required for the propagation of feature annotation.</text>
</comment>
<dbReference type="SUPFAM" id="SSF57535">
    <property type="entry name" value="Complement control module/SCR domain"/>
    <property type="match status" value="1"/>
</dbReference>
<dbReference type="PROSITE" id="PS50856">
    <property type="entry name" value="AMOP"/>
    <property type="match status" value="1"/>
</dbReference>
<gene>
    <name evidence="13" type="ORF">BIW11_09801</name>
</gene>
<evidence type="ECO:0000259" key="12">
    <source>
        <dbReference type="PROSITE" id="PS51233"/>
    </source>
</evidence>
<comment type="caution">
    <text evidence="13">The sequence shown here is derived from an EMBL/GenBank/DDBJ whole genome shotgun (WGS) entry which is preliminary data.</text>
</comment>
<feature type="transmembrane region" description="Helical" evidence="8">
    <location>
        <begin position="1095"/>
        <end position="1118"/>
    </location>
</feature>
<comment type="subcellular location">
    <subcellularLocation>
        <location evidence="1">Membrane</location>
    </subcellularLocation>
</comment>
<dbReference type="AlphaFoldDB" id="A0A1V9XIQ4"/>
<dbReference type="Gene3D" id="2.10.70.10">
    <property type="entry name" value="Complement Module, domain 1"/>
    <property type="match status" value="1"/>
</dbReference>
<keyword evidence="6" id="KW-0768">Sushi</keyword>
<feature type="compositionally biased region" description="Basic and acidic residues" evidence="7">
    <location>
        <begin position="1135"/>
        <end position="1148"/>
    </location>
</feature>
<keyword evidence="3 8" id="KW-1133">Transmembrane helix</keyword>
<reference evidence="13 14" key="1">
    <citation type="journal article" date="2017" name="Gigascience">
        <title>Draft genome of the honey bee ectoparasitic mite, Tropilaelaps mercedesae, is shaped by the parasitic life history.</title>
        <authorList>
            <person name="Dong X."/>
            <person name="Armstrong S.D."/>
            <person name="Xia D."/>
            <person name="Makepeace B.L."/>
            <person name="Darby A.C."/>
            <person name="Kadowaki T."/>
        </authorList>
    </citation>
    <scope>NUCLEOTIDE SEQUENCE [LARGE SCALE GENOMIC DNA]</scope>
    <source>
        <strain evidence="13">Wuxi-XJTLU</strain>
    </source>
</reference>
<feature type="domain" description="NIDO" evidence="11">
    <location>
        <begin position="168"/>
        <end position="325"/>
    </location>
</feature>
<dbReference type="InterPro" id="IPR035976">
    <property type="entry name" value="Sushi/SCR/CCP_sf"/>
</dbReference>
<dbReference type="OrthoDB" id="6406881at2759"/>
<dbReference type="SMART" id="SM00539">
    <property type="entry name" value="NIDO"/>
    <property type="match status" value="1"/>
</dbReference>
<feature type="region of interest" description="Disordered" evidence="7">
    <location>
        <begin position="1135"/>
        <end position="1161"/>
    </location>
</feature>
<evidence type="ECO:0000313" key="13">
    <source>
        <dbReference type="EMBL" id="OQR73326.1"/>
    </source>
</evidence>
<dbReference type="FunCoup" id="A0A1V9XIQ4">
    <property type="interactions" value="2"/>
</dbReference>
<evidence type="ECO:0000256" key="4">
    <source>
        <dbReference type="ARBA" id="ARBA00023136"/>
    </source>
</evidence>
<evidence type="ECO:0000256" key="6">
    <source>
        <dbReference type="PROSITE-ProRule" id="PRU00302"/>
    </source>
</evidence>
<dbReference type="STRING" id="418985.A0A1V9XIQ4"/>
<accession>A0A1V9XIQ4</accession>
<evidence type="ECO:0000256" key="8">
    <source>
        <dbReference type="SAM" id="Phobius"/>
    </source>
</evidence>
<dbReference type="Pfam" id="PF06119">
    <property type="entry name" value="NIDO"/>
    <property type="match status" value="1"/>
</dbReference>
<evidence type="ECO:0000256" key="1">
    <source>
        <dbReference type="ARBA" id="ARBA00004370"/>
    </source>
</evidence>
<dbReference type="Proteomes" id="UP000192247">
    <property type="component" value="Unassembled WGS sequence"/>
</dbReference>
<dbReference type="InterPro" id="IPR000436">
    <property type="entry name" value="Sushi_SCR_CCP_dom"/>
</dbReference>